<dbReference type="AlphaFoldDB" id="A0A5C8UQA1"/>
<feature type="transmembrane region" description="Helical" evidence="2">
    <location>
        <begin position="176"/>
        <end position="198"/>
    </location>
</feature>
<dbReference type="GO" id="GO:0016020">
    <property type="term" value="C:membrane"/>
    <property type="evidence" value="ECO:0007669"/>
    <property type="project" value="InterPro"/>
</dbReference>
<feature type="transmembrane region" description="Helical" evidence="2">
    <location>
        <begin position="115"/>
        <end position="134"/>
    </location>
</feature>
<keyword evidence="2" id="KW-0812">Transmembrane</keyword>
<comment type="similarity">
    <text evidence="1">Belongs to the EamA transporter family.</text>
</comment>
<sequence>MLAVLIGLAGALIFGSADFIGGIASKRISSVRVTAVGGLSGLAVLLLALPAIGGTWSSKAVLLGAISGVSGSLAIVLLYACLAIGPMSILSPVTAVVSALVPALAGVLRGERLNGIAYVALALALVAVVLVGFVPEKGAVRPSLKALGMAVASGALIGFFLIVIDLTPADSGLVPLVVNRTVNASIMFSVVLIAGLLSRSRPRERSAGGRLPAAGWRPGLWLAIAGGAVDATANALLLLGLRIGDLTVQSVLTALYPAGTIILAAVVLKERIAPVQIVGLVLALVAAAMLAIA</sequence>
<reference evidence="4 5" key="1">
    <citation type="submission" date="2019-08" db="EMBL/GenBank/DDBJ databases">
        <title>Bacterial whole genome sequence for Glaciihabitans sp. CHu50b-6-2.</title>
        <authorList>
            <person name="Jin L."/>
        </authorList>
    </citation>
    <scope>NUCLEOTIDE SEQUENCE [LARGE SCALE GENOMIC DNA]</scope>
    <source>
        <strain evidence="4 5">CHu50b-6-2</strain>
    </source>
</reference>
<feature type="domain" description="EamA" evidence="3">
    <location>
        <begin position="146"/>
        <end position="290"/>
    </location>
</feature>
<feature type="transmembrane region" description="Helical" evidence="2">
    <location>
        <begin position="247"/>
        <end position="268"/>
    </location>
</feature>
<evidence type="ECO:0000256" key="2">
    <source>
        <dbReference type="SAM" id="Phobius"/>
    </source>
</evidence>
<feature type="transmembrane region" description="Helical" evidence="2">
    <location>
        <begin position="275"/>
        <end position="292"/>
    </location>
</feature>
<dbReference type="SUPFAM" id="SSF103481">
    <property type="entry name" value="Multidrug resistance efflux transporter EmrE"/>
    <property type="match status" value="2"/>
</dbReference>
<keyword evidence="5" id="KW-1185">Reference proteome</keyword>
<feature type="transmembrane region" description="Helical" evidence="2">
    <location>
        <begin position="89"/>
        <end position="109"/>
    </location>
</feature>
<evidence type="ECO:0000313" key="5">
    <source>
        <dbReference type="Proteomes" id="UP000321379"/>
    </source>
</evidence>
<dbReference type="RefSeq" id="WP_147783633.1">
    <property type="nucleotide sequence ID" value="NZ_VRMG01000007.1"/>
</dbReference>
<organism evidence="4 5">
    <name type="scientific">Lacisediminihabitans profunda</name>
    <dbReference type="NCBI Taxonomy" id="2594790"/>
    <lineage>
        <taxon>Bacteria</taxon>
        <taxon>Bacillati</taxon>
        <taxon>Actinomycetota</taxon>
        <taxon>Actinomycetes</taxon>
        <taxon>Micrococcales</taxon>
        <taxon>Microbacteriaceae</taxon>
        <taxon>Lacisediminihabitans</taxon>
    </lineage>
</organism>
<proteinExistence type="inferred from homology"/>
<dbReference type="InterPro" id="IPR000620">
    <property type="entry name" value="EamA_dom"/>
</dbReference>
<feature type="transmembrane region" description="Helical" evidence="2">
    <location>
        <begin position="219"/>
        <end position="241"/>
    </location>
</feature>
<keyword evidence="2" id="KW-0472">Membrane</keyword>
<feature type="transmembrane region" description="Helical" evidence="2">
    <location>
        <begin position="36"/>
        <end position="56"/>
    </location>
</feature>
<evidence type="ECO:0000313" key="4">
    <source>
        <dbReference type="EMBL" id="TXN30449.1"/>
    </source>
</evidence>
<dbReference type="EMBL" id="VRMG01000007">
    <property type="protein sequence ID" value="TXN30449.1"/>
    <property type="molecule type" value="Genomic_DNA"/>
</dbReference>
<dbReference type="InterPro" id="IPR037185">
    <property type="entry name" value="EmrE-like"/>
</dbReference>
<gene>
    <name evidence="4" type="ORF">FVP33_10690</name>
</gene>
<feature type="transmembrane region" description="Helical" evidence="2">
    <location>
        <begin position="62"/>
        <end position="82"/>
    </location>
</feature>
<keyword evidence="2" id="KW-1133">Transmembrane helix</keyword>
<feature type="transmembrane region" description="Helical" evidence="2">
    <location>
        <begin position="6"/>
        <end position="24"/>
    </location>
</feature>
<dbReference type="Proteomes" id="UP000321379">
    <property type="component" value="Unassembled WGS sequence"/>
</dbReference>
<evidence type="ECO:0000259" key="3">
    <source>
        <dbReference type="Pfam" id="PF00892"/>
    </source>
</evidence>
<feature type="domain" description="EamA" evidence="3">
    <location>
        <begin position="2"/>
        <end position="132"/>
    </location>
</feature>
<evidence type="ECO:0000256" key="1">
    <source>
        <dbReference type="ARBA" id="ARBA00007362"/>
    </source>
</evidence>
<accession>A0A5C8UQA1</accession>
<dbReference type="Pfam" id="PF00892">
    <property type="entry name" value="EamA"/>
    <property type="match status" value="2"/>
</dbReference>
<name>A0A5C8UQA1_9MICO</name>
<protein>
    <submittedName>
        <fullName evidence="4">EamA family transporter</fullName>
    </submittedName>
</protein>
<feature type="transmembrane region" description="Helical" evidence="2">
    <location>
        <begin position="146"/>
        <end position="164"/>
    </location>
</feature>
<comment type="caution">
    <text evidence="4">The sequence shown here is derived from an EMBL/GenBank/DDBJ whole genome shotgun (WGS) entry which is preliminary data.</text>
</comment>